<dbReference type="Proteomes" id="UP000184368">
    <property type="component" value="Unassembled WGS sequence"/>
</dbReference>
<dbReference type="EMBL" id="FQUO01000007">
    <property type="protein sequence ID" value="SHF34358.1"/>
    <property type="molecule type" value="Genomic_DNA"/>
</dbReference>
<reference evidence="1 2" key="1">
    <citation type="submission" date="2016-11" db="EMBL/GenBank/DDBJ databases">
        <authorList>
            <person name="Jaros S."/>
            <person name="Januszkiewicz K."/>
            <person name="Wedrychowicz H."/>
        </authorList>
    </citation>
    <scope>NUCLEOTIDE SEQUENCE [LARGE SCALE GENOMIC DNA]</scope>
    <source>
        <strain evidence="1 2">DSM 26897</strain>
    </source>
</reference>
<evidence type="ECO:0000313" key="2">
    <source>
        <dbReference type="Proteomes" id="UP000184368"/>
    </source>
</evidence>
<evidence type="ECO:0008006" key="3">
    <source>
        <dbReference type="Google" id="ProtNLM"/>
    </source>
</evidence>
<dbReference type="AlphaFoldDB" id="A0A1M5AVS9"/>
<organism evidence="1 2">
    <name type="scientific">Cnuella takakiae</name>
    <dbReference type="NCBI Taxonomy" id="1302690"/>
    <lineage>
        <taxon>Bacteria</taxon>
        <taxon>Pseudomonadati</taxon>
        <taxon>Bacteroidota</taxon>
        <taxon>Chitinophagia</taxon>
        <taxon>Chitinophagales</taxon>
        <taxon>Chitinophagaceae</taxon>
        <taxon>Cnuella</taxon>
    </lineage>
</organism>
<keyword evidence="2" id="KW-1185">Reference proteome</keyword>
<evidence type="ECO:0000313" key="1">
    <source>
        <dbReference type="EMBL" id="SHF34358.1"/>
    </source>
</evidence>
<accession>A0A1M5AVS9</accession>
<protein>
    <recommendedName>
        <fullName evidence="3">Sporulation related domain-containing protein</fullName>
    </recommendedName>
</protein>
<name>A0A1M5AVS9_9BACT</name>
<gene>
    <name evidence="1" type="ORF">SAMN05444008_10728</name>
</gene>
<proteinExistence type="predicted"/>
<dbReference type="STRING" id="1302690.BUE76_16135"/>
<sequence length="167" mass="19241">MLIIHYSSVLELFLINKGNKPMKSILLLLTLALSLPGLSQIDTTRRMEQSVVVHKDPRIDLLVSKQASINTSSKKMYGRTMRGYRLMVMNTNKRDEAIAAKTKVYTAFPELKAYLVYQAPFFRLKAGNFKTRDEAVRYQRMMNTYFPKGVFIVNDVIEVKPEESPEE</sequence>